<dbReference type="EMBL" id="JBHUOZ010000001">
    <property type="protein sequence ID" value="MFD2918171.1"/>
    <property type="molecule type" value="Genomic_DNA"/>
</dbReference>
<dbReference type="Pfam" id="PF04977">
    <property type="entry name" value="DivIC"/>
    <property type="match status" value="1"/>
</dbReference>
<comment type="caution">
    <text evidence="2">The sequence shown here is derived from an EMBL/GenBank/DDBJ whole genome shotgun (WGS) entry which is preliminary data.</text>
</comment>
<dbReference type="RefSeq" id="WP_386093817.1">
    <property type="nucleotide sequence ID" value="NZ_JBHUOZ010000001.1"/>
</dbReference>
<feature type="transmembrane region" description="Helical" evidence="1">
    <location>
        <begin position="30"/>
        <end position="47"/>
    </location>
</feature>
<name>A0ABW6A1V0_9BACT</name>
<gene>
    <name evidence="2" type="ORF">ACFS6H_00540</name>
</gene>
<keyword evidence="1" id="KW-0472">Membrane</keyword>
<sequence>METATNIPDNNKPLGKRGFIAIPSFLRNKYLIAILCFAIILLFFDKNDVFTQIDRKKELYRLHQSKEHYTQEVEALKKIRQGLENDPNALEKLSREKYFMKRDNEDVFIIQ</sequence>
<keyword evidence="3" id="KW-1185">Reference proteome</keyword>
<evidence type="ECO:0000313" key="2">
    <source>
        <dbReference type="EMBL" id="MFD2918171.1"/>
    </source>
</evidence>
<organism evidence="2 3">
    <name type="scientific">Terrimonas rubra</name>
    <dbReference type="NCBI Taxonomy" id="1035890"/>
    <lineage>
        <taxon>Bacteria</taxon>
        <taxon>Pseudomonadati</taxon>
        <taxon>Bacteroidota</taxon>
        <taxon>Chitinophagia</taxon>
        <taxon>Chitinophagales</taxon>
        <taxon>Chitinophagaceae</taxon>
        <taxon>Terrimonas</taxon>
    </lineage>
</organism>
<protein>
    <submittedName>
        <fullName evidence="2">Septum formation initiator family protein</fullName>
    </submittedName>
</protein>
<keyword evidence="1" id="KW-1133">Transmembrane helix</keyword>
<evidence type="ECO:0000313" key="3">
    <source>
        <dbReference type="Proteomes" id="UP001597511"/>
    </source>
</evidence>
<reference evidence="3" key="1">
    <citation type="journal article" date="2019" name="Int. J. Syst. Evol. Microbiol.">
        <title>The Global Catalogue of Microorganisms (GCM) 10K type strain sequencing project: providing services to taxonomists for standard genome sequencing and annotation.</title>
        <authorList>
            <consortium name="The Broad Institute Genomics Platform"/>
            <consortium name="The Broad Institute Genome Sequencing Center for Infectious Disease"/>
            <person name="Wu L."/>
            <person name="Ma J."/>
        </authorList>
    </citation>
    <scope>NUCLEOTIDE SEQUENCE [LARGE SCALE GENOMIC DNA]</scope>
    <source>
        <strain evidence="3">KCTC 23299</strain>
    </source>
</reference>
<evidence type="ECO:0000256" key="1">
    <source>
        <dbReference type="SAM" id="Phobius"/>
    </source>
</evidence>
<dbReference type="InterPro" id="IPR007060">
    <property type="entry name" value="FtsL/DivIC"/>
</dbReference>
<accession>A0ABW6A1V0</accession>
<dbReference type="Proteomes" id="UP001597511">
    <property type="component" value="Unassembled WGS sequence"/>
</dbReference>
<keyword evidence="1" id="KW-0812">Transmembrane</keyword>
<proteinExistence type="predicted"/>